<evidence type="ECO:0000313" key="4">
    <source>
        <dbReference type="EMBL" id="GGD05231.1"/>
    </source>
</evidence>
<dbReference type="PANTHER" id="PTHR10366:SF564">
    <property type="entry name" value="STEROL-4-ALPHA-CARBOXYLATE 3-DEHYDROGENASE, DECARBOXYLATING"/>
    <property type="match status" value="1"/>
</dbReference>
<sequence>MMTETVIVTGASGFIAQHCIIQLLEAGYDVRGTLRSPKREQEVRDAIDGAVPGGGDRVSFAYVDLTGDDGWDEAMAGCTYLLHVASPFPLAEPQDESEVIRPAVDGALRALQAAARAGVKRTVLTSSLAAIMYGHNGRERPFDEHDWSNLSGDGISAYAKSKTLAEKAAWDFISTPRNRGMELAVINPGLVLGPVTTPDTSTSMEPLVQMMSGQMPALPRLSFPVVDVRDVAAAHIAAMTEPEAAGKRFCCAVDELWFKDISDIIREPMAAHGIKVPTAVLPDFAVRLFALFRPDLKALLPDLGIERKINNMQIRRVLNWSPRGAEEATLAAAESLVATGVVKAKS</sequence>
<gene>
    <name evidence="4" type="ORF">GCM10011342_12690</name>
</gene>
<dbReference type="InterPro" id="IPR001509">
    <property type="entry name" value="Epimerase_deHydtase"/>
</dbReference>
<dbReference type="FunFam" id="3.40.50.720:FF:000336">
    <property type="entry name" value="Aldehyde reductase"/>
    <property type="match status" value="1"/>
</dbReference>
<evidence type="ECO:0000256" key="1">
    <source>
        <dbReference type="ARBA" id="ARBA00023002"/>
    </source>
</evidence>
<comment type="caution">
    <text evidence="4">The sequence shown here is derived from an EMBL/GenBank/DDBJ whole genome shotgun (WGS) entry which is preliminary data.</text>
</comment>
<name>A0A8J2V2V6_9PROT</name>
<protein>
    <submittedName>
        <fullName evidence="4">Dihydroflavonol-4-reductase</fullName>
    </submittedName>
</protein>
<comment type="similarity">
    <text evidence="2">Belongs to the NAD(P)-dependent epimerase/dehydratase family. Dihydroflavonol-4-reductase subfamily.</text>
</comment>
<dbReference type="Gene3D" id="3.40.50.720">
    <property type="entry name" value="NAD(P)-binding Rossmann-like Domain"/>
    <property type="match status" value="1"/>
</dbReference>
<keyword evidence="5" id="KW-1185">Reference proteome</keyword>
<reference evidence="4" key="1">
    <citation type="journal article" date="2014" name="Int. J. Syst. Evol. Microbiol.">
        <title>Complete genome sequence of Corynebacterium casei LMG S-19264T (=DSM 44701T), isolated from a smear-ripened cheese.</title>
        <authorList>
            <consortium name="US DOE Joint Genome Institute (JGI-PGF)"/>
            <person name="Walter F."/>
            <person name="Albersmeier A."/>
            <person name="Kalinowski J."/>
            <person name="Ruckert C."/>
        </authorList>
    </citation>
    <scope>NUCLEOTIDE SEQUENCE</scope>
    <source>
        <strain evidence="4">CGMCC 1.12921</strain>
    </source>
</reference>
<dbReference type="InterPro" id="IPR050425">
    <property type="entry name" value="NAD(P)_dehydrat-like"/>
</dbReference>
<evidence type="ECO:0000256" key="2">
    <source>
        <dbReference type="ARBA" id="ARBA00023445"/>
    </source>
</evidence>
<dbReference type="Proteomes" id="UP000613582">
    <property type="component" value="Unassembled WGS sequence"/>
</dbReference>
<dbReference type="RefSeq" id="WP_188160412.1">
    <property type="nucleotide sequence ID" value="NZ_BMGH01000001.1"/>
</dbReference>
<evidence type="ECO:0000259" key="3">
    <source>
        <dbReference type="Pfam" id="PF01370"/>
    </source>
</evidence>
<feature type="domain" description="NAD-dependent epimerase/dehydratase" evidence="3">
    <location>
        <begin position="6"/>
        <end position="246"/>
    </location>
</feature>
<accession>A0A8J2V2V6</accession>
<dbReference type="Pfam" id="PF01370">
    <property type="entry name" value="Epimerase"/>
    <property type="match status" value="1"/>
</dbReference>
<reference evidence="4" key="2">
    <citation type="submission" date="2020-09" db="EMBL/GenBank/DDBJ databases">
        <authorList>
            <person name="Sun Q."/>
            <person name="Zhou Y."/>
        </authorList>
    </citation>
    <scope>NUCLEOTIDE SEQUENCE</scope>
    <source>
        <strain evidence="4">CGMCC 1.12921</strain>
    </source>
</reference>
<organism evidence="4 5">
    <name type="scientific">Aquisalinus flavus</name>
    <dbReference type="NCBI Taxonomy" id="1526572"/>
    <lineage>
        <taxon>Bacteria</taxon>
        <taxon>Pseudomonadati</taxon>
        <taxon>Pseudomonadota</taxon>
        <taxon>Alphaproteobacteria</taxon>
        <taxon>Parvularculales</taxon>
        <taxon>Parvularculaceae</taxon>
        <taxon>Aquisalinus</taxon>
    </lineage>
</organism>
<proteinExistence type="inferred from homology"/>
<keyword evidence="1" id="KW-0560">Oxidoreductase</keyword>
<dbReference type="CDD" id="cd05227">
    <property type="entry name" value="AR_SDR_e"/>
    <property type="match status" value="1"/>
</dbReference>
<dbReference type="SUPFAM" id="SSF51735">
    <property type="entry name" value="NAD(P)-binding Rossmann-fold domains"/>
    <property type="match status" value="1"/>
</dbReference>
<dbReference type="EMBL" id="BMGH01000001">
    <property type="protein sequence ID" value="GGD05231.1"/>
    <property type="molecule type" value="Genomic_DNA"/>
</dbReference>
<dbReference type="AlphaFoldDB" id="A0A8J2V2V6"/>
<dbReference type="PANTHER" id="PTHR10366">
    <property type="entry name" value="NAD DEPENDENT EPIMERASE/DEHYDRATASE"/>
    <property type="match status" value="1"/>
</dbReference>
<dbReference type="InterPro" id="IPR036291">
    <property type="entry name" value="NAD(P)-bd_dom_sf"/>
</dbReference>
<dbReference type="GO" id="GO:0016616">
    <property type="term" value="F:oxidoreductase activity, acting on the CH-OH group of donors, NAD or NADP as acceptor"/>
    <property type="evidence" value="ECO:0007669"/>
    <property type="project" value="TreeGrafter"/>
</dbReference>
<evidence type="ECO:0000313" key="5">
    <source>
        <dbReference type="Proteomes" id="UP000613582"/>
    </source>
</evidence>